<dbReference type="GO" id="GO:0016757">
    <property type="term" value="F:glycosyltransferase activity"/>
    <property type="evidence" value="ECO:0007669"/>
    <property type="project" value="UniProtKB-KW"/>
</dbReference>
<evidence type="ECO:0000256" key="2">
    <source>
        <dbReference type="ARBA" id="ARBA00022679"/>
    </source>
</evidence>
<evidence type="ECO:0000313" key="5">
    <source>
        <dbReference type="Proteomes" id="UP000293291"/>
    </source>
</evidence>
<feature type="domain" description="Glycosyltransferase subfamily 4-like N-terminal" evidence="3">
    <location>
        <begin position="23"/>
        <end position="179"/>
    </location>
</feature>
<protein>
    <submittedName>
        <fullName evidence="4">Glycosyltransferase</fullName>
    </submittedName>
</protein>
<evidence type="ECO:0000256" key="1">
    <source>
        <dbReference type="ARBA" id="ARBA00022676"/>
    </source>
</evidence>
<reference evidence="4 5" key="1">
    <citation type="submission" date="2019-01" db="EMBL/GenBank/DDBJ databases">
        <title>Novel species of Nocardioides.</title>
        <authorList>
            <person name="Liu Q."/>
            <person name="Xin Y.-H."/>
        </authorList>
    </citation>
    <scope>NUCLEOTIDE SEQUENCE [LARGE SCALE GENOMIC DNA]</scope>
    <source>
        <strain evidence="4 5">CGMCC 4.6875</strain>
    </source>
</reference>
<dbReference type="InterPro" id="IPR028098">
    <property type="entry name" value="Glyco_trans_4-like_N"/>
</dbReference>
<dbReference type="Gene3D" id="3.40.50.2000">
    <property type="entry name" value="Glycogen Phosphorylase B"/>
    <property type="match status" value="2"/>
</dbReference>
<dbReference type="AlphaFoldDB" id="A0A4Q2S9K5"/>
<dbReference type="PANTHER" id="PTHR12526:SF510">
    <property type="entry name" value="D-INOSITOL 3-PHOSPHATE GLYCOSYLTRANSFERASE"/>
    <property type="match status" value="1"/>
</dbReference>
<accession>A0A4Q2S9K5</accession>
<dbReference type="PANTHER" id="PTHR12526">
    <property type="entry name" value="GLYCOSYLTRANSFERASE"/>
    <property type="match status" value="1"/>
</dbReference>
<dbReference type="OrthoDB" id="477186at2"/>
<evidence type="ECO:0000259" key="3">
    <source>
        <dbReference type="Pfam" id="PF13439"/>
    </source>
</evidence>
<keyword evidence="1" id="KW-0328">Glycosyltransferase</keyword>
<name>A0A4Q2S9K5_9ACTN</name>
<dbReference type="SUPFAM" id="SSF53756">
    <property type="entry name" value="UDP-Glycosyltransferase/glycogen phosphorylase"/>
    <property type="match status" value="1"/>
</dbReference>
<keyword evidence="5" id="KW-1185">Reference proteome</keyword>
<dbReference type="Pfam" id="PF13692">
    <property type="entry name" value="Glyco_trans_1_4"/>
    <property type="match status" value="1"/>
</dbReference>
<proteinExistence type="predicted"/>
<dbReference type="Proteomes" id="UP000293291">
    <property type="component" value="Unassembled WGS sequence"/>
</dbReference>
<comment type="caution">
    <text evidence="4">The sequence shown here is derived from an EMBL/GenBank/DDBJ whole genome shotgun (WGS) entry which is preliminary data.</text>
</comment>
<dbReference type="EMBL" id="SDWU01000014">
    <property type="protein sequence ID" value="RYC00732.1"/>
    <property type="molecule type" value="Genomic_DNA"/>
</dbReference>
<keyword evidence="2 4" id="KW-0808">Transferase</keyword>
<dbReference type="Pfam" id="PF13439">
    <property type="entry name" value="Glyco_transf_4"/>
    <property type="match status" value="1"/>
</dbReference>
<sequence length="365" mass="38319">MVLSQPAAPPTALWVVPVSDLAGVARHVLDVARAGIPGWRLVVLAPPGDLPARLRDAGAAVLERPFGPDHGLRASTASLCHVVRTLRPAVVHSHLAYADIVVALAAGRGQRLVTTEHGIARDDTVYHRSSARTRAMAAVHTARLRRFDAVIAVSRATADAMVEKWRPRVPPVVVPNGVEMVARLAPLAPRPPHDAPQPGLRILSLARLAPEKRLPDLLDAFAVLRRDHSEARLTLAGTGPEEGALRAQVDRLGLGDAVALPGHLDAERAMAEHDVLAMLSVWENCSYALLDAATRGMGVVASDVGGNPEILPPTSLVDADDTAAVAAALAVQGLDVTARPTLGDWPTVEDMCARIAATYASAGAG</sequence>
<organism evidence="4 5">
    <name type="scientific">Nocardioides ganghwensis</name>
    <dbReference type="NCBI Taxonomy" id="252230"/>
    <lineage>
        <taxon>Bacteria</taxon>
        <taxon>Bacillati</taxon>
        <taxon>Actinomycetota</taxon>
        <taxon>Actinomycetes</taxon>
        <taxon>Propionibacteriales</taxon>
        <taxon>Nocardioidaceae</taxon>
        <taxon>Nocardioides</taxon>
    </lineage>
</organism>
<gene>
    <name evidence="4" type="ORF">EUA07_13640</name>
</gene>
<evidence type="ECO:0000313" key="4">
    <source>
        <dbReference type="EMBL" id="RYC00732.1"/>
    </source>
</evidence>